<dbReference type="Pfam" id="PF00528">
    <property type="entry name" value="BPD_transp_1"/>
    <property type="match status" value="1"/>
</dbReference>
<dbReference type="OrthoDB" id="2958608at2"/>
<name>A0A417YVI6_9BACI</name>
<feature type="transmembrane region" description="Helical" evidence="7">
    <location>
        <begin position="114"/>
        <end position="135"/>
    </location>
</feature>
<dbReference type="Gene3D" id="1.10.3720.10">
    <property type="entry name" value="MetI-like"/>
    <property type="match status" value="1"/>
</dbReference>
<dbReference type="PROSITE" id="PS50928">
    <property type="entry name" value="ABC_TM1"/>
    <property type="match status" value="1"/>
</dbReference>
<sequence length="287" mass="32003">MIRVFQQALIIIGLILFLAALPSIVMMNHAMQAVEWKFEHVPALFGTFFSNLKDGGLGTYELAGKQRLIAEDIGDNFKTSLSIILAGVGGGVLFSLVFGIFISRFRLTKLFNAFLNILAAIPDFILIIISLILAIKFYKATGIRVVSLRPDAGSLNIWFPMLLTGIAPTLYLFKIVAVKYYQTSGEDFVRTAVAKGLAPNFINFQHVFKNIEPFINAELTKVISLAISNLFIVEYLMNVSGITKFIFQNGDMQPVAIGLFSMLLISFITYITVRVAIFLFKRGFIYE</sequence>
<evidence type="ECO:0000313" key="10">
    <source>
        <dbReference type="Proteomes" id="UP000284416"/>
    </source>
</evidence>
<evidence type="ECO:0000259" key="8">
    <source>
        <dbReference type="PROSITE" id="PS50928"/>
    </source>
</evidence>
<evidence type="ECO:0000313" key="9">
    <source>
        <dbReference type="EMBL" id="RHW41289.1"/>
    </source>
</evidence>
<dbReference type="RefSeq" id="WP_118920663.1">
    <property type="nucleotide sequence ID" value="NZ_QWEG01000005.1"/>
</dbReference>
<dbReference type="PANTHER" id="PTHR30465:SF44">
    <property type="entry name" value="ABC-TYPE DIPEPTIDE_OLIGOPEPTIDE TRANSPORT SYSTEM, PERMEASE COMPONENT"/>
    <property type="match status" value="1"/>
</dbReference>
<dbReference type="SUPFAM" id="SSF161098">
    <property type="entry name" value="MetI-like"/>
    <property type="match status" value="1"/>
</dbReference>
<evidence type="ECO:0000256" key="7">
    <source>
        <dbReference type="RuleBase" id="RU363032"/>
    </source>
</evidence>
<keyword evidence="10" id="KW-1185">Reference proteome</keyword>
<dbReference type="Proteomes" id="UP000284416">
    <property type="component" value="Unassembled WGS sequence"/>
</dbReference>
<feature type="transmembrane region" description="Helical" evidence="7">
    <location>
        <begin position="81"/>
        <end position="102"/>
    </location>
</feature>
<dbReference type="PANTHER" id="PTHR30465">
    <property type="entry name" value="INNER MEMBRANE ABC TRANSPORTER"/>
    <property type="match status" value="1"/>
</dbReference>
<dbReference type="EMBL" id="QWEG01000005">
    <property type="protein sequence ID" value="RHW41289.1"/>
    <property type="molecule type" value="Genomic_DNA"/>
</dbReference>
<comment type="subcellular location">
    <subcellularLocation>
        <location evidence="1 7">Cell membrane</location>
        <topology evidence="1 7">Multi-pass membrane protein</topology>
    </subcellularLocation>
</comment>
<proteinExistence type="inferred from homology"/>
<dbReference type="AlphaFoldDB" id="A0A417YVI6"/>
<evidence type="ECO:0000256" key="2">
    <source>
        <dbReference type="ARBA" id="ARBA00022448"/>
    </source>
</evidence>
<evidence type="ECO:0000256" key="5">
    <source>
        <dbReference type="ARBA" id="ARBA00022989"/>
    </source>
</evidence>
<evidence type="ECO:0000256" key="1">
    <source>
        <dbReference type="ARBA" id="ARBA00004651"/>
    </source>
</evidence>
<keyword evidence="2 7" id="KW-0813">Transport</keyword>
<evidence type="ECO:0000256" key="4">
    <source>
        <dbReference type="ARBA" id="ARBA00022692"/>
    </source>
</evidence>
<gene>
    <name evidence="9" type="ORF">D1B31_10180</name>
</gene>
<keyword evidence="4 7" id="KW-0812">Transmembrane</keyword>
<dbReference type="GO" id="GO:0005886">
    <property type="term" value="C:plasma membrane"/>
    <property type="evidence" value="ECO:0007669"/>
    <property type="project" value="UniProtKB-SubCell"/>
</dbReference>
<dbReference type="InterPro" id="IPR035906">
    <property type="entry name" value="MetI-like_sf"/>
</dbReference>
<comment type="caution">
    <text evidence="9">The sequence shown here is derived from an EMBL/GenBank/DDBJ whole genome shotgun (WGS) entry which is preliminary data.</text>
</comment>
<accession>A0A417YVI6</accession>
<organism evidence="9 10">
    <name type="scientific">Neobacillus notoginsengisoli</name>
    <dbReference type="NCBI Taxonomy" id="1578198"/>
    <lineage>
        <taxon>Bacteria</taxon>
        <taxon>Bacillati</taxon>
        <taxon>Bacillota</taxon>
        <taxon>Bacilli</taxon>
        <taxon>Bacillales</taxon>
        <taxon>Bacillaceae</taxon>
        <taxon>Neobacillus</taxon>
    </lineage>
</organism>
<evidence type="ECO:0000256" key="3">
    <source>
        <dbReference type="ARBA" id="ARBA00022475"/>
    </source>
</evidence>
<evidence type="ECO:0000256" key="6">
    <source>
        <dbReference type="ARBA" id="ARBA00023136"/>
    </source>
</evidence>
<comment type="similarity">
    <text evidence="7">Belongs to the binding-protein-dependent transport system permease family.</text>
</comment>
<dbReference type="GO" id="GO:0055085">
    <property type="term" value="P:transmembrane transport"/>
    <property type="evidence" value="ECO:0007669"/>
    <property type="project" value="InterPro"/>
</dbReference>
<protein>
    <submittedName>
        <fullName evidence="9">ABC transporter permease subunit</fullName>
    </submittedName>
</protein>
<keyword evidence="3" id="KW-1003">Cell membrane</keyword>
<reference evidence="9 10" key="1">
    <citation type="journal article" date="2017" name="Int. J. Syst. Evol. Microbiol.">
        <title>Bacillus notoginsengisoli sp. nov., a novel bacterium isolated from the rhizosphere of Panax notoginseng.</title>
        <authorList>
            <person name="Zhang M.Y."/>
            <person name="Cheng J."/>
            <person name="Cai Y."/>
            <person name="Zhang T.Y."/>
            <person name="Wu Y.Y."/>
            <person name="Manikprabhu D."/>
            <person name="Li W.J."/>
            <person name="Zhang Y.X."/>
        </authorList>
    </citation>
    <scope>NUCLEOTIDE SEQUENCE [LARGE SCALE GENOMIC DNA]</scope>
    <source>
        <strain evidence="9 10">JCM 30743</strain>
    </source>
</reference>
<feature type="domain" description="ABC transmembrane type-1" evidence="8">
    <location>
        <begin position="77"/>
        <end position="281"/>
    </location>
</feature>
<keyword evidence="6 7" id="KW-0472">Membrane</keyword>
<dbReference type="InterPro" id="IPR000515">
    <property type="entry name" value="MetI-like"/>
</dbReference>
<feature type="transmembrane region" description="Helical" evidence="7">
    <location>
        <begin position="155"/>
        <end position="173"/>
    </location>
</feature>
<feature type="transmembrane region" description="Helical" evidence="7">
    <location>
        <begin position="219"/>
        <end position="237"/>
    </location>
</feature>
<feature type="transmembrane region" description="Helical" evidence="7">
    <location>
        <begin position="257"/>
        <end position="280"/>
    </location>
</feature>
<keyword evidence="5 7" id="KW-1133">Transmembrane helix</keyword>